<proteinExistence type="predicted"/>
<name>A0A246G713_9FLAO</name>
<protein>
    <submittedName>
        <fullName evidence="1">Uncharacterized protein</fullName>
    </submittedName>
</protein>
<dbReference type="Proteomes" id="UP000198034">
    <property type="component" value="Unassembled WGS sequence"/>
</dbReference>
<reference evidence="1 2" key="1">
    <citation type="journal article" date="2017" name="Infect. Genet. Evol.">
        <title>Comparative genome analysis of fish pathogen Flavobacterium columnare reveals extensive sequence diversity within the species.</title>
        <authorList>
            <person name="Kayansamruaj P."/>
            <person name="Dong H.T."/>
            <person name="Hirono I."/>
            <person name="Kondo H."/>
            <person name="Senapin S."/>
            <person name="Rodkhum C."/>
        </authorList>
    </citation>
    <scope>NUCLEOTIDE SEQUENCE [LARGE SCALE GENOMIC DNA]</scope>
    <source>
        <strain evidence="1 2">1214</strain>
    </source>
</reference>
<dbReference type="AlphaFoldDB" id="A0A246G713"/>
<dbReference type="EMBL" id="MTCY01000109">
    <property type="protein sequence ID" value="OWP74048.1"/>
    <property type="molecule type" value="Genomic_DNA"/>
</dbReference>
<organism evidence="1 2">
    <name type="scientific">Flavobacterium columnare</name>
    <dbReference type="NCBI Taxonomy" id="996"/>
    <lineage>
        <taxon>Bacteria</taxon>
        <taxon>Pseudomonadati</taxon>
        <taxon>Bacteroidota</taxon>
        <taxon>Flavobacteriia</taxon>
        <taxon>Flavobacteriales</taxon>
        <taxon>Flavobacteriaceae</taxon>
        <taxon>Flavobacterium</taxon>
    </lineage>
</organism>
<gene>
    <name evidence="1" type="ORF">BWK62_15175</name>
</gene>
<evidence type="ECO:0000313" key="1">
    <source>
        <dbReference type="EMBL" id="OWP74048.1"/>
    </source>
</evidence>
<accession>A0A246G713</accession>
<comment type="caution">
    <text evidence="1">The sequence shown here is derived from an EMBL/GenBank/DDBJ whole genome shotgun (WGS) entry which is preliminary data.</text>
</comment>
<sequence>MYMIQHINKIRLIVIIIFSFFLVSCKNNEEIKKEEKNESVNSIHNNETVENKNIIPKGDKYVLDFVYFQSGGETDLAEVNEEEVVQKFKKLNVFMSKDTITIDNVKSFYKIDNMDSKIFFGRKYNYDYNINIYKNVFYVDLTKTCNFVNLDVNNNDLSPFRDYFLEGGDAIYEKKCLYLNYKRYIICFKKQNLTKKSNEKYSELPFDFEKLDRLCQRDSRSKYEELCNEEYPVFSFENNETLKKIFQKKIKNKNLLNYYKIKLSNNLVIYIIICEHEEESYGDQFIASIKDDKIVNLLDDTQDDYFHSKNFMINKDLTINIYENNGIHPKEKIVSVYKINPDGNFSKIK</sequence>
<evidence type="ECO:0000313" key="2">
    <source>
        <dbReference type="Proteomes" id="UP000198034"/>
    </source>
</evidence>